<dbReference type="CDD" id="cd04301">
    <property type="entry name" value="NAT_SF"/>
    <property type="match status" value="1"/>
</dbReference>
<evidence type="ECO:0000313" key="4">
    <source>
        <dbReference type="EMBL" id="KAL1411659.1"/>
    </source>
</evidence>
<evidence type="ECO:0000313" key="5">
    <source>
        <dbReference type="Proteomes" id="UP001565368"/>
    </source>
</evidence>
<dbReference type="GeneID" id="95983667"/>
<dbReference type="InterPro" id="IPR016181">
    <property type="entry name" value="Acyl_CoA_acyltransferase"/>
</dbReference>
<reference evidence="4 5" key="1">
    <citation type="submission" date="2023-08" db="EMBL/GenBank/DDBJ databases">
        <title>Annotated Genome Sequence of Vanrija albida AlHP1.</title>
        <authorList>
            <person name="Herzog R."/>
        </authorList>
    </citation>
    <scope>NUCLEOTIDE SEQUENCE [LARGE SCALE GENOMIC DNA]</scope>
    <source>
        <strain evidence="4 5">AlHP1</strain>
    </source>
</reference>
<dbReference type="EMBL" id="JBBXJM010000002">
    <property type="protein sequence ID" value="KAL1411659.1"/>
    <property type="molecule type" value="Genomic_DNA"/>
</dbReference>
<name>A0ABR3QAB0_9TREE</name>
<dbReference type="InterPro" id="IPR000182">
    <property type="entry name" value="GNAT_dom"/>
</dbReference>
<gene>
    <name evidence="4" type="ORF">Q8F55_002624</name>
</gene>
<dbReference type="PANTHER" id="PTHR43420">
    <property type="entry name" value="ACETYLTRANSFERASE"/>
    <property type="match status" value="1"/>
</dbReference>
<evidence type="ECO:0000256" key="2">
    <source>
        <dbReference type="ARBA" id="ARBA00023315"/>
    </source>
</evidence>
<evidence type="ECO:0000256" key="1">
    <source>
        <dbReference type="ARBA" id="ARBA00022679"/>
    </source>
</evidence>
<dbReference type="Proteomes" id="UP001565368">
    <property type="component" value="Unassembled WGS sequence"/>
</dbReference>
<keyword evidence="5" id="KW-1185">Reference proteome</keyword>
<protein>
    <recommendedName>
        <fullName evidence="3">N-acetyltransferase domain-containing protein</fullName>
    </recommendedName>
</protein>
<dbReference type="RefSeq" id="XP_069211603.1">
    <property type="nucleotide sequence ID" value="XM_069351217.1"/>
</dbReference>
<accession>A0ABR3QAB0</accession>
<keyword evidence="2" id="KW-0012">Acyltransferase</keyword>
<sequence>MTTAPPAPAPGVRVRRATASDAAAIAAVGARSFARTYAGSVTDADMDAYVARYFSAGQIASELAEGSVFHVAAAEEDGAEVVVAFSALRAGPSEECVAHIPARERIEIHRVHADARYHGLGVGRLLMEATLARARELGARLVWLSVWESNERAKSFYTKFGFGRIGSHDFYLGDEPRTDWVMGKEL</sequence>
<evidence type="ECO:0000259" key="3">
    <source>
        <dbReference type="PROSITE" id="PS51186"/>
    </source>
</evidence>
<dbReference type="InterPro" id="IPR050680">
    <property type="entry name" value="YpeA/RimI_acetyltransf"/>
</dbReference>
<dbReference type="SUPFAM" id="SSF55729">
    <property type="entry name" value="Acyl-CoA N-acyltransferases (Nat)"/>
    <property type="match status" value="1"/>
</dbReference>
<organism evidence="4 5">
    <name type="scientific">Vanrija albida</name>
    <dbReference type="NCBI Taxonomy" id="181172"/>
    <lineage>
        <taxon>Eukaryota</taxon>
        <taxon>Fungi</taxon>
        <taxon>Dikarya</taxon>
        <taxon>Basidiomycota</taxon>
        <taxon>Agaricomycotina</taxon>
        <taxon>Tremellomycetes</taxon>
        <taxon>Trichosporonales</taxon>
        <taxon>Trichosporonaceae</taxon>
        <taxon>Vanrija</taxon>
    </lineage>
</organism>
<dbReference type="Gene3D" id="3.40.630.30">
    <property type="match status" value="1"/>
</dbReference>
<feature type="domain" description="N-acetyltransferase" evidence="3">
    <location>
        <begin position="12"/>
        <end position="186"/>
    </location>
</feature>
<comment type="caution">
    <text evidence="4">The sequence shown here is derived from an EMBL/GenBank/DDBJ whole genome shotgun (WGS) entry which is preliminary data.</text>
</comment>
<dbReference type="PROSITE" id="PS51186">
    <property type="entry name" value="GNAT"/>
    <property type="match status" value="1"/>
</dbReference>
<keyword evidence="1" id="KW-0808">Transferase</keyword>
<dbReference type="Pfam" id="PF00583">
    <property type="entry name" value="Acetyltransf_1"/>
    <property type="match status" value="1"/>
</dbReference>
<proteinExistence type="predicted"/>
<dbReference type="PANTHER" id="PTHR43420:SF47">
    <property type="entry name" value="N-ACETYLTRANSFERASE DOMAIN-CONTAINING PROTEIN"/>
    <property type="match status" value="1"/>
</dbReference>